<evidence type="ECO:0000259" key="1">
    <source>
        <dbReference type="PROSITE" id="PS51708"/>
    </source>
</evidence>
<dbReference type="PROSITE" id="PS51708">
    <property type="entry name" value="CHAD"/>
    <property type="match status" value="1"/>
</dbReference>
<dbReference type="InterPro" id="IPR038186">
    <property type="entry name" value="CHAD_dom_sf"/>
</dbReference>
<evidence type="ECO:0000313" key="3">
    <source>
        <dbReference type="Proteomes" id="UP000319004"/>
    </source>
</evidence>
<evidence type="ECO:0000313" key="2">
    <source>
        <dbReference type="EMBL" id="QDV45502.1"/>
    </source>
</evidence>
<dbReference type="OrthoDB" id="250924at2"/>
<feature type="domain" description="CHAD" evidence="1">
    <location>
        <begin position="27"/>
        <end position="299"/>
    </location>
</feature>
<dbReference type="PANTHER" id="PTHR39339">
    <property type="entry name" value="SLR1444 PROTEIN"/>
    <property type="match status" value="1"/>
</dbReference>
<organism evidence="2 3">
    <name type="scientific">Stieleria neptunia</name>
    <dbReference type="NCBI Taxonomy" id="2527979"/>
    <lineage>
        <taxon>Bacteria</taxon>
        <taxon>Pseudomonadati</taxon>
        <taxon>Planctomycetota</taxon>
        <taxon>Planctomycetia</taxon>
        <taxon>Pirellulales</taxon>
        <taxon>Pirellulaceae</taxon>
        <taxon>Stieleria</taxon>
    </lineage>
</organism>
<dbReference type="EMBL" id="CP037423">
    <property type="protein sequence ID" value="QDV45502.1"/>
    <property type="molecule type" value="Genomic_DNA"/>
</dbReference>
<dbReference type="SMART" id="SM00880">
    <property type="entry name" value="CHAD"/>
    <property type="match status" value="1"/>
</dbReference>
<keyword evidence="3" id="KW-1185">Reference proteome</keyword>
<dbReference type="RefSeq" id="WP_145389651.1">
    <property type="nucleotide sequence ID" value="NZ_CP037423.1"/>
</dbReference>
<dbReference type="InterPro" id="IPR007899">
    <property type="entry name" value="CHAD_dom"/>
</dbReference>
<accession>A0A518HXB6</accession>
<name>A0A518HXB6_9BACT</name>
<reference evidence="2 3" key="1">
    <citation type="submission" date="2019-03" db="EMBL/GenBank/DDBJ databases">
        <title>Deep-cultivation of Planctomycetes and their phenomic and genomic characterization uncovers novel biology.</title>
        <authorList>
            <person name="Wiegand S."/>
            <person name="Jogler M."/>
            <person name="Boedeker C."/>
            <person name="Pinto D."/>
            <person name="Vollmers J."/>
            <person name="Rivas-Marin E."/>
            <person name="Kohn T."/>
            <person name="Peeters S.H."/>
            <person name="Heuer A."/>
            <person name="Rast P."/>
            <person name="Oberbeckmann S."/>
            <person name="Bunk B."/>
            <person name="Jeske O."/>
            <person name="Meyerdierks A."/>
            <person name="Storesund J.E."/>
            <person name="Kallscheuer N."/>
            <person name="Luecker S."/>
            <person name="Lage O.M."/>
            <person name="Pohl T."/>
            <person name="Merkel B.J."/>
            <person name="Hornburger P."/>
            <person name="Mueller R.-W."/>
            <person name="Bruemmer F."/>
            <person name="Labrenz M."/>
            <person name="Spormann A.M."/>
            <person name="Op den Camp H."/>
            <person name="Overmann J."/>
            <person name="Amann R."/>
            <person name="Jetten M.S.M."/>
            <person name="Mascher T."/>
            <person name="Medema M.H."/>
            <person name="Devos D.P."/>
            <person name="Kaster A.-K."/>
            <person name="Ovreas L."/>
            <person name="Rohde M."/>
            <person name="Galperin M.Y."/>
            <person name="Jogler C."/>
        </authorList>
    </citation>
    <scope>NUCLEOTIDE SEQUENCE [LARGE SCALE GENOMIC DNA]</scope>
    <source>
        <strain evidence="2 3">Enr13</strain>
    </source>
</reference>
<protein>
    <submittedName>
        <fullName evidence="2">CHAD domain protein</fullName>
    </submittedName>
</protein>
<sequence length="314" mass="36563">MSSQRDPSKPAVPPKDSGKWVRLENAEGCVATAARLTLTSRLAAVLYHLPRASSRSDASIEHVHQLRVSTRRVIAALQLYKDVLSDKQARRMGRRMKRIRRVAGVARDLDVLALRYRDSGSRKHQRLVRRLTPLRHQARKSIAKLNRELIDHDRLARRVKKLLAAISCESPMDLAEFATMQLARRSQCFFKHAKRDLDRIDELHRFRIQAKRFRYTVELLGDVLPAEIRTQIYPVVCNVQELLGELHDHSIARERMKRLARRETKSSRARQLKTLARKEGRMMEQAEQRFRDWWTPSFSGQLERSVERILQDAG</sequence>
<gene>
    <name evidence="2" type="ORF">Enr13x_53810</name>
</gene>
<dbReference type="Gene3D" id="1.40.20.10">
    <property type="entry name" value="CHAD domain"/>
    <property type="match status" value="1"/>
</dbReference>
<dbReference type="Pfam" id="PF05235">
    <property type="entry name" value="CHAD"/>
    <property type="match status" value="1"/>
</dbReference>
<dbReference type="PANTHER" id="PTHR39339:SF1">
    <property type="entry name" value="CHAD DOMAIN-CONTAINING PROTEIN"/>
    <property type="match status" value="1"/>
</dbReference>
<proteinExistence type="predicted"/>
<dbReference type="AlphaFoldDB" id="A0A518HXB6"/>
<dbReference type="Proteomes" id="UP000319004">
    <property type="component" value="Chromosome"/>
</dbReference>
<dbReference type="KEGG" id="snep:Enr13x_53810"/>